<evidence type="ECO:0000313" key="10">
    <source>
        <dbReference type="EMBL" id="CAI8022132.1"/>
    </source>
</evidence>
<dbReference type="AlphaFoldDB" id="A0AA35S3Z0"/>
<dbReference type="PANTHER" id="PTHR46047">
    <property type="entry name" value="TYROSINE-PROTEIN PHOSPHATASE NON-RECEPTOR TYPE 61F"/>
    <property type="match status" value="1"/>
</dbReference>
<protein>
    <recommendedName>
        <fullName evidence="3">protein-tyrosine-phosphatase</fullName>
        <ecNumber evidence="3">3.1.3.48</ecNumber>
    </recommendedName>
</protein>
<evidence type="ECO:0000313" key="11">
    <source>
        <dbReference type="Proteomes" id="UP001174909"/>
    </source>
</evidence>
<dbReference type="GO" id="GO:0005634">
    <property type="term" value="C:nucleus"/>
    <property type="evidence" value="ECO:0007669"/>
    <property type="project" value="TreeGrafter"/>
</dbReference>
<keyword evidence="5" id="KW-0378">Hydrolase</keyword>
<dbReference type="GO" id="GO:0046426">
    <property type="term" value="P:negative regulation of receptor signaling pathway via JAK-STAT"/>
    <property type="evidence" value="ECO:0007669"/>
    <property type="project" value="TreeGrafter"/>
</dbReference>
<dbReference type="PANTHER" id="PTHR46047:SF3">
    <property type="entry name" value="TYROSINE-PROTEIN PHOSPHATASE NON-RECEPTOR TYPE 61F"/>
    <property type="match status" value="1"/>
</dbReference>
<dbReference type="PROSITE" id="PS50055">
    <property type="entry name" value="TYR_PHOSPHATASE_PTP"/>
    <property type="match status" value="1"/>
</dbReference>
<dbReference type="GO" id="GO:0005737">
    <property type="term" value="C:cytoplasm"/>
    <property type="evidence" value="ECO:0007669"/>
    <property type="project" value="TreeGrafter"/>
</dbReference>
<evidence type="ECO:0000259" key="9">
    <source>
        <dbReference type="PROSITE" id="PS50056"/>
    </source>
</evidence>
<dbReference type="InterPro" id="IPR000242">
    <property type="entry name" value="PTP_cat"/>
</dbReference>
<organism evidence="10 11">
    <name type="scientific">Geodia barretti</name>
    <name type="common">Barrett's horny sponge</name>
    <dbReference type="NCBI Taxonomy" id="519541"/>
    <lineage>
        <taxon>Eukaryota</taxon>
        <taxon>Metazoa</taxon>
        <taxon>Porifera</taxon>
        <taxon>Demospongiae</taxon>
        <taxon>Heteroscleromorpha</taxon>
        <taxon>Tetractinellida</taxon>
        <taxon>Astrophorina</taxon>
        <taxon>Geodiidae</taxon>
        <taxon>Geodia</taxon>
    </lineage>
</organism>
<evidence type="ECO:0000256" key="6">
    <source>
        <dbReference type="ARBA" id="ARBA00022912"/>
    </source>
</evidence>
<proteinExistence type="inferred from homology"/>
<dbReference type="InterPro" id="IPR000387">
    <property type="entry name" value="Tyr_Pase_dom"/>
</dbReference>
<dbReference type="SMART" id="SM00194">
    <property type="entry name" value="PTPc"/>
    <property type="match status" value="1"/>
</dbReference>
<dbReference type="PROSITE" id="PS00383">
    <property type="entry name" value="TYR_PHOSPHATASE_1"/>
    <property type="match status" value="1"/>
</dbReference>
<feature type="domain" description="Tyrosine specific protein phosphatases" evidence="9">
    <location>
        <begin position="162"/>
        <end position="241"/>
    </location>
</feature>
<dbReference type="PRINTS" id="PR00700">
    <property type="entry name" value="PRTYPHPHTASE"/>
</dbReference>
<evidence type="ECO:0000259" key="8">
    <source>
        <dbReference type="PROSITE" id="PS50055"/>
    </source>
</evidence>
<dbReference type="Proteomes" id="UP001174909">
    <property type="component" value="Unassembled WGS sequence"/>
</dbReference>
<dbReference type="SUPFAM" id="SSF52799">
    <property type="entry name" value="(Phosphotyrosine protein) phosphatases II"/>
    <property type="match status" value="1"/>
</dbReference>
<dbReference type="GO" id="GO:0012505">
    <property type="term" value="C:endomembrane system"/>
    <property type="evidence" value="ECO:0007669"/>
    <property type="project" value="UniProtKB-SubCell"/>
</dbReference>
<evidence type="ECO:0000256" key="3">
    <source>
        <dbReference type="ARBA" id="ARBA00013064"/>
    </source>
</evidence>
<evidence type="ECO:0000256" key="7">
    <source>
        <dbReference type="ARBA" id="ARBA00023136"/>
    </source>
</evidence>
<evidence type="ECO:0000256" key="1">
    <source>
        <dbReference type="ARBA" id="ARBA00004308"/>
    </source>
</evidence>
<dbReference type="InterPro" id="IPR016130">
    <property type="entry name" value="Tyr_Pase_AS"/>
</dbReference>
<dbReference type="InterPro" id="IPR003595">
    <property type="entry name" value="Tyr_Pase_cat"/>
</dbReference>
<dbReference type="PROSITE" id="PS50056">
    <property type="entry name" value="TYR_PHOSPHATASE_2"/>
    <property type="match status" value="1"/>
</dbReference>
<sequence length="434" mass="48129">MVFQDPGLELYINPQCHIRNRYRTVLPYVKNRVKLSGGGNDYINASYVSVEEVECSYIVTQGPLGNTICHFWEMAWEHGSTGIVMLSRCEDGSEKCAQYWPKEVHGCVIAGYFMVECRERTGSDFYTVSSLEIHNLETQETRTLLHFHYNSWPDFGVPQNEAAFVRFLLAVRNSGVLGPNVGPAIVHCSAGVGRSGVFTLVDVCLSFIERAGTLDGLNVNDTLLDLRMQRLGLVQTSEQLRFAYLAILNAAHTTLGLGQNTEDFKKEVEHEMVKEVEHELVGSKAPIELPMAKLVFVRPFSQDQQKPLYFASTPLAPPNSPKSLSASLPSVYSDMDSIHTLPADSTTADQKCVPTLSSFTHTETVENTATTCLAVSSSLLSITSVDSSDFLDTTETLVTGNKATGEQPEVAATKKSWFKKLKQKMFRRKKTTCD</sequence>
<dbReference type="Gene3D" id="3.90.190.10">
    <property type="entry name" value="Protein tyrosine phosphatase superfamily"/>
    <property type="match status" value="1"/>
</dbReference>
<dbReference type="InterPro" id="IPR029021">
    <property type="entry name" value="Prot-tyrosine_phosphatase-like"/>
</dbReference>
<feature type="domain" description="Tyrosine-protein phosphatase" evidence="8">
    <location>
        <begin position="19"/>
        <end position="250"/>
    </location>
</feature>
<name>A0AA35S3Z0_GEOBA</name>
<evidence type="ECO:0000256" key="2">
    <source>
        <dbReference type="ARBA" id="ARBA00009701"/>
    </source>
</evidence>
<evidence type="ECO:0000256" key="4">
    <source>
        <dbReference type="ARBA" id="ARBA00022553"/>
    </source>
</evidence>
<dbReference type="GO" id="GO:0004726">
    <property type="term" value="F:non-membrane spanning protein tyrosine phosphatase activity"/>
    <property type="evidence" value="ECO:0007669"/>
    <property type="project" value="TreeGrafter"/>
</dbReference>
<dbReference type="EMBL" id="CASHTH010001939">
    <property type="protein sequence ID" value="CAI8022132.1"/>
    <property type="molecule type" value="Genomic_DNA"/>
</dbReference>
<evidence type="ECO:0000256" key="5">
    <source>
        <dbReference type="ARBA" id="ARBA00022801"/>
    </source>
</evidence>
<comment type="caution">
    <text evidence="10">The sequence shown here is derived from an EMBL/GenBank/DDBJ whole genome shotgun (WGS) entry which is preliminary data.</text>
</comment>
<comment type="similarity">
    <text evidence="2">Belongs to the protein-tyrosine phosphatase family. Non-receptor class 1 subfamily.</text>
</comment>
<dbReference type="GO" id="GO:0070373">
    <property type="term" value="P:negative regulation of ERK1 and ERK2 cascade"/>
    <property type="evidence" value="ECO:0007669"/>
    <property type="project" value="TreeGrafter"/>
</dbReference>
<keyword evidence="6" id="KW-0904">Protein phosphatase</keyword>
<dbReference type="GO" id="GO:0019901">
    <property type="term" value="F:protein kinase binding"/>
    <property type="evidence" value="ECO:0007669"/>
    <property type="project" value="TreeGrafter"/>
</dbReference>
<dbReference type="EC" id="3.1.3.48" evidence="3"/>
<keyword evidence="4" id="KW-0597">Phosphoprotein</keyword>
<gene>
    <name evidence="10" type="ORF">GBAR_LOCUS13018</name>
</gene>
<dbReference type="Pfam" id="PF00102">
    <property type="entry name" value="Y_phosphatase"/>
    <property type="match status" value="1"/>
</dbReference>
<dbReference type="InterPro" id="IPR051985">
    <property type="entry name" value="NR_tyrosine_phosphatase"/>
</dbReference>
<dbReference type="SMART" id="SM00404">
    <property type="entry name" value="PTPc_motif"/>
    <property type="match status" value="1"/>
</dbReference>
<keyword evidence="11" id="KW-1185">Reference proteome</keyword>
<keyword evidence="7" id="KW-0472">Membrane</keyword>
<reference evidence="10" key="1">
    <citation type="submission" date="2023-03" db="EMBL/GenBank/DDBJ databases">
        <authorList>
            <person name="Steffen K."/>
            <person name="Cardenas P."/>
        </authorList>
    </citation>
    <scope>NUCLEOTIDE SEQUENCE</scope>
</reference>
<accession>A0AA35S3Z0</accession>
<comment type="subcellular location">
    <subcellularLocation>
        <location evidence="1">Endomembrane system</location>
    </subcellularLocation>
</comment>